<comment type="caution">
    <text evidence="3">The sequence shown here is derived from an EMBL/GenBank/DDBJ whole genome shotgun (WGS) entry which is preliminary data.</text>
</comment>
<dbReference type="Gene3D" id="3.50.50.60">
    <property type="entry name" value="FAD/NAD(P)-binding domain"/>
    <property type="match status" value="1"/>
</dbReference>
<dbReference type="Gene3D" id="3.30.70.2450">
    <property type="match status" value="1"/>
</dbReference>
<proteinExistence type="predicted"/>
<dbReference type="Pfam" id="PF01494">
    <property type="entry name" value="FAD_binding_3"/>
    <property type="match status" value="1"/>
</dbReference>
<dbReference type="SUPFAM" id="SSF51905">
    <property type="entry name" value="FAD/NAD(P)-binding domain"/>
    <property type="match status" value="1"/>
</dbReference>
<evidence type="ECO:0000313" key="3">
    <source>
        <dbReference type="EMBL" id="MFC6022576.1"/>
    </source>
</evidence>
<name>A0ABW1KMR2_9ACTN</name>
<dbReference type="InterPro" id="IPR050631">
    <property type="entry name" value="PheA/TfdB_FAD_monoxygenase"/>
</dbReference>
<dbReference type="InterPro" id="IPR002938">
    <property type="entry name" value="FAD-bd"/>
</dbReference>
<dbReference type="RefSeq" id="WP_377432213.1">
    <property type="nucleotide sequence ID" value="NZ_JBHSPR010000060.1"/>
</dbReference>
<gene>
    <name evidence="3" type="ORF">ACFP2T_41270</name>
</gene>
<sequence length="421" mass="46022">MSRTIPTSAAVPVLVVGAGPVGVTAAAELVRHGVPVVLIEAESEPKTDWRASTFHPPTLELLGELGIVDQMIAEGLVVPRFQHRDRNAGVVAEFDFGLLRDETAHPYRLQLNQQHLVRMLVERLRGSDLARAVFGARVTGVREVDGGVTVTVRTDSGETEIHGSHLIGADGANSTVRQTLDIGFEGHTYPERFLIVSTSVDLREMIPGLADVNYVADPREWLFLLHTRESWRAVYPVPPDQPREVALDPDTLQAQLQGIAPRAEDYPIVDRQIYNVHQRVASTFRLGNVVIVGDAAHINSPVGGVGLNSGIHDAMDVVRRLVRIRAGADAEAELAAFDAVRRRVALDYVQADTHRNTERLKETDPERRRANQDELRAIAADPVRHHAWVRRASLLESVRRFGIARVPGATAGGESAPASAA</sequence>
<keyword evidence="1" id="KW-0560">Oxidoreductase</keyword>
<dbReference type="PANTHER" id="PTHR43476:SF5">
    <property type="entry name" value="FAD-DEPENDENT MONOOXYGENASE"/>
    <property type="match status" value="1"/>
</dbReference>
<dbReference type="EMBL" id="JBHSPR010000060">
    <property type="protein sequence ID" value="MFC6022576.1"/>
    <property type="molecule type" value="Genomic_DNA"/>
</dbReference>
<protein>
    <submittedName>
        <fullName evidence="3">FAD-dependent oxidoreductase</fullName>
    </submittedName>
</protein>
<dbReference type="Proteomes" id="UP001596203">
    <property type="component" value="Unassembled WGS sequence"/>
</dbReference>
<dbReference type="PRINTS" id="PR00420">
    <property type="entry name" value="RNGMNOXGNASE"/>
</dbReference>
<evidence type="ECO:0000313" key="4">
    <source>
        <dbReference type="Proteomes" id="UP001596203"/>
    </source>
</evidence>
<dbReference type="PANTHER" id="PTHR43476">
    <property type="entry name" value="3-(3-HYDROXY-PHENYL)PROPIONATE/3-HYDROXYCINNAMIC ACID HYDROXYLASE"/>
    <property type="match status" value="1"/>
</dbReference>
<feature type="domain" description="FAD-binding" evidence="2">
    <location>
        <begin position="11"/>
        <end position="350"/>
    </location>
</feature>
<keyword evidence="4" id="KW-1185">Reference proteome</keyword>
<dbReference type="InterPro" id="IPR036188">
    <property type="entry name" value="FAD/NAD-bd_sf"/>
</dbReference>
<evidence type="ECO:0000256" key="1">
    <source>
        <dbReference type="ARBA" id="ARBA00023002"/>
    </source>
</evidence>
<accession>A0ABW1KMR2</accession>
<reference evidence="4" key="1">
    <citation type="journal article" date="2019" name="Int. J. Syst. Evol. Microbiol.">
        <title>The Global Catalogue of Microorganisms (GCM) 10K type strain sequencing project: providing services to taxonomists for standard genome sequencing and annotation.</title>
        <authorList>
            <consortium name="The Broad Institute Genomics Platform"/>
            <consortium name="The Broad Institute Genome Sequencing Center for Infectious Disease"/>
            <person name="Wu L."/>
            <person name="Ma J."/>
        </authorList>
    </citation>
    <scope>NUCLEOTIDE SEQUENCE [LARGE SCALE GENOMIC DNA]</scope>
    <source>
        <strain evidence="4">ZS-35-S2</strain>
    </source>
</reference>
<organism evidence="3 4">
    <name type="scientific">Plantactinospora solaniradicis</name>
    <dbReference type="NCBI Taxonomy" id="1723736"/>
    <lineage>
        <taxon>Bacteria</taxon>
        <taxon>Bacillati</taxon>
        <taxon>Actinomycetota</taxon>
        <taxon>Actinomycetes</taxon>
        <taxon>Micromonosporales</taxon>
        <taxon>Micromonosporaceae</taxon>
        <taxon>Plantactinospora</taxon>
    </lineage>
</organism>
<evidence type="ECO:0000259" key="2">
    <source>
        <dbReference type="Pfam" id="PF01494"/>
    </source>
</evidence>